<evidence type="ECO:0000313" key="1">
    <source>
        <dbReference type="EMBL" id="KAB4118148.1"/>
    </source>
</evidence>
<keyword evidence="1" id="KW-0675">Receptor</keyword>
<protein>
    <submittedName>
        <fullName evidence="1">TonB-dependent receptor</fullName>
    </submittedName>
</protein>
<sequence>LVTVDVPASVGLTPVETNVGAVRNSGVDFTVKWEDSLKDFRYGIRLTGTTIKNEVISLGGKRIASGDIGAGKSVQMTEEGKPIKYFYGYNVIGIFQNEAQIKEYNERAAAATGNSGQQYQNNVGPGDLIYEDVDGDGYITANDRKDLGSPTPKFIGGLGISASWKGFDLSIDFQGNFGNKIFNAKQVERFSGSDNWDRSFLDRWTPENPNTMTPRMTLEGNNYQVSSRYVESGSYVKLQTVELGYTFPKSWMQKVSVQNLRVYFSGNNLAYFTGYNGFTPEVLGGIDRQIYPVTATCRFGLNVTF</sequence>
<name>A0A6I0JNN7_BACUN</name>
<reference evidence="1 2" key="1">
    <citation type="journal article" date="2019" name="Nat. Med.">
        <title>A library of human gut bacterial isolates paired with longitudinal multiomics data enables mechanistic microbiome research.</title>
        <authorList>
            <person name="Poyet M."/>
            <person name="Groussin M."/>
            <person name="Gibbons S.M."/>
            <person name="Avila-Pacheco J."/>
            <person name="Jiang X."/>
            <person name="Kearney S.M."/>
            <person name="Perrotta A.R."/>
            <person name="Berdy B."/>
            <person name="Zhao S."/>
            <person name="Lieberman T.D."/>
            <person name="Swanson P.K."/>
            <person name="Smith M."/>
            <person name="Roesemann S."/>
            <person name="Alexander J.E."/>
            <person name="Rich S.A."/>
            <person name="Livny J."/>
            <person name="Vlamakis H."/>
            <person name="Clish C."/>
            <person name="Bullock K."/>
            <person name="Deik A."/>
            <person name="Scott J."/>
            <person name="Pierce K.A."/>
            <person name="Xavier R.J."/>
            <person name="Alm E.J."/>
        </authorList>
    </citation>
    <scope>NUCLEOTIDE SEQUENCE [LARGE SCALE GENOMIC DNA]</scope>
    <source>
        <strain evidence="1 2">BIOML-A37</strain>
    </source>
</reference>
<feature type="non-terminal residue" evidence="1">
    <location>
        <position position="1"/>
    </location>
</feature>
<dbReference type="AlphaFoldDB" id="A0A6I0JNN7"/>
<proteinExistence type="predicted"/>
<dbReference type="SUPFAM" id="SSF56935">
    <property type="entry name" value="Porins"/>
    <property type="match status" value="1"/>
</dbReference>
<evidence type="ECO:0000313" key="2">
    <source>
        <dbReference type="Proteomes" id="UP000438773"/>
    </source>
</evidence>
<comment type="caution">
    <text evidence="1">The sequence shown here is derived from an EMBL/GenBank/DDBJ whole genome shotgun (WGS) entry which is preliminary data.</text>
</comment>
<gene>
    <name evidence="1" type="ORF">GAQ75_23380</name>
</gene>
<organism evidence="1 2">
    <name type="scientific">Bacteroides uniformis</name>
    <dbReference type="NCBI Taxonomy" id="820"/>
    <lineage>
        <taxon>Bacteria</taxon>
        <taxon>Pseudomonadati</taxon>
        <taxon>Bacteroidota</taxon>
        <taxon>Bacteroidia</taxon>
        <taxon>Bacteroidales</taxon>
        <taxon>Bacteroidaceae</taxon>
        <taxon>Bacteroides</taxon>
    </lineage>
</organism>
<dbReference type="EMBL" id="WCUQ01000102">
    <property type="protein sequence ID" value="KAB4118148.1"/>
    <property type="molecule type" value="Genomic_DNA"/>
</dbReference>
<dbReference type="Proteomes" id="UP000438773">
    <property type="component" value="Unassembled WGS sequence"/>
</dbReference>
<accession>A0A6I0JNN7</accession>